<protein>
    <submittedName>
        <fullName evidence="3">Uncharacterized SAM-binding protein YcdF (DUF218 family)</fullName>
    </submittedName>
</protein>
<proteinExistence type="predicted"/>
<dbReference type="Pfam" id="PF02698">
    <property type="entry name" value="DUF218"/>
    <property type="match status" value="1"/>
</dbReference>
<sequence length="229" mass="25839">MMRRTKPHSEITRGAGVVSIHKASSVRTLRFWLRGLLILLLAGIIWVVFIQWKIQSVPHYKLPAAADVGIVLGASLWNDTPSPGLRERLDLAVKLYHEGKFKQIIVSGGLDHNGSRLTEAEGMRNYLVMQDIPEADIWLEPEATSTYENLLFSKRIMDAEGFVTTIIMTHEYHGARSLDIAQTIGLKQPAVATTASKVMYMPYHEARETLAFSKWYWTKLMLKSGLMAN</sequence>
<dbReference type="InterPro" id="IPR051599">
    <property type="entry name" value="Cell_Envelope_Assoc"/>
</dbReference>
<dbReference type="InterPro" id="IPR003848">
    <property type="entry name" value="DUF218"/>
</dbReference>
<name>A0ABS4J5U9_9BACL</name>
<dbReference type="Proteomes" id="UP001519287">
    <property type="component" value="Unassembled WGS sequence"/>
</dbReference>
<gene>
    <name evidence="3" type="ORF">J2Z66_006840</name>
</gene>
<dbReference type="EMBL" id="JAGGLB010000032">
    <property type="protein sequence ID" value="MBP1995198.1"/>
    <property type="molecule type" value="Genomic_DNA"/>
</dbReference>
<accession>A0ABS4J5U9</accession>
<dbReference type="PANTHER" id="PTHR30336">
    <property type="entry name" value="INNER MEMBRANE PROTEIN, PROBABLE PERMEASE"/>
    <property type="match status" value="1"/>
</dbReference>
<keyword evidence="4" id="KW-1185">Reference proteome</keyword>
<feature type="transmembrane region" description="Helical" evidence="1">
    <location>
        <begin position="31"/>
        <end position="52"/>
    </location>
</feature>
<dbReference type="PANTHER" id="PTHR30336:SF20">
    <property type="entry name" value="DUF218 DOMAIN-CONTAINING PROTEIN"/>
    <property type="match status" value="1"/>
</dbReference>
<keyword evidence="1" id="KW-0812">Transmembrane</keyword>
<feature type="domain" description="DUF218" evidence="2">
    <location>
        <begin position="67"/>
        <end position="202"/>
    </location>
</feature>
<evidence type="ECO:0000259" key="2">
    <source>
        <dbReference type="Pfam" id="PF02698"/>
    </source>
</evidence>
<comment type="caution">
    <text evidence="3">The sequence shown here is derived from an EMBL/GenBank/DDBJ whole genome shotgun (WGS) entry which is preliminary data.</text>
</comment>
<reference evidence="3 4" key="1">
    <citation type="submission" date="2021-03" db="EMBL/GenBank/DDBJ databases">
        <title>Genomic Encyclopedia of Type Strains, Phase IV (KMG-IV): sequencing the most valuable type-strain genomes for metagenomic binning, comparative biology and taxonomic classification.</title>
        <authorList>
            <person name="Goeker M."/>
        </authorList>
    </citation>
    <scope>NUCLEOTIDE SEQUENCE [LARGE SCALE GENOMIC DNA]</scope>
    <source>
        <strain evidence="3 4">DSM 26048</strain>
    </source>
</reference>
<keyword evidence="1" id="KW-1133">Transmembrane helix</keyword>
<keyword evidence="1" id="KW-0472">Membrane</keyword>
<dbReference type="CDD" id="cd06259">
    <property type="entry name" value="YdcF-like"/>
    <property type="match status" value="1"/>
</dbReference>
<evidence type="ECO:0000313" key="3">
    <source>
        <dbReference type="EMBL" id="MBP1995198.1"/>
    </source>
</evidence>
<dbReference type="InterPro" id="IPR014729">
    <property type="entry name" value="Rossmann-like_a/b/a_fold"/>
</dbReference>
<dbReference type="RefSeq" id="WP_245376027.1">
    <property type="nucleotide sequence ID" value="NZ_JAGGLB010000032.1"/>
</dbReference>
<dbReference type="Gene3D" id="3.40.50.620">
    <property type="entry name" value="HUPs"/>
    <property type="match status" value="1"/>
</dbReference>
<evidence type="ECO:0000313" key="4">
    <source>
        <dbReference type="Proteomes" id="UP001519287"/>
    </source>
</evidence>
<evidence type="ECO:0000256" key="1">
    <source>
        <dbReference type="SAM" id="Phobius"/>
    </source>
</evidence>
<organism evidence="3 4">
    <name type="scientific">Paenibacillus eucommiae</name>
    <dbReference type="NCBI Taxonomy" id="1355755"/>
    <lineage>
        <taxon>Bacteria</taxon>
        <taxon>Bacillati</taxon>
        <taxon>Bacillota</taxon>
        <taxon>Bacilli</taxon>
        <taxon>Bacillales</taxon>
        <taxon>Paenibacillaceae</taxon>
        <taxon>Paenibacillus</taxon>
    </lineage>
</organism>